<accession>A0A0F9PZ01</accession>
<sequence>MKVGNTVRILARIAGIPYNDSLGVITNIDGAYILVQPNCMDPECPGGSEVELYPEEIEVLPEYPIQGQLELEFEKQE</sequence>
<dbReference type="EMBL" id="LAZR01002445">
    <property type="protein sequence ID" value="KKN29957.1"/>
    <property type="molecule type" value="Genomic_DNA"/>
</dbReference>
<organism evidence="1">
    <name type="scientific">marine sediment metagenome</name>
    <dbReference type="NCBI Taxonomy" id="412755"/>
    <lineage>
        <taxon>unclassified sequences</taxon>
        <taxon>metagenomes</taxon>
        <taxon>ecological metagenomes</taxon>
    </lineage>
</organism>
<gene>
    <name evidence="1" type="ORF">LCGC14_0838760</name>
</gene>
<proteinExistence type="predicted"/>
<evidence type="ECO:0000313" key="1">
    <source>
        <dbReference type="EMBL" id="KKN29957.1"/>
    </source>
</evidence>
<comment type="caution">
    <text evidence="1">The sequence shown here is derived from an EMBL/GenBank/DDBJ whole genome shotgun (WGS) entry which is preliminary data.</text>
</comment>
<dbReference type="AlphaFoldDB" id="A0A0F9PZ01"/>
<name>A0A0F9PZ01_9ZZZZ</name>
<reference evidence="1" key="1">
    <citation type="journal article" date="2015" name="Nature">
        <title>Complex archaea that bridge the gap between prokaryotes and eukaryotes.</title>
        <authorList>
            <person name="Spang A."/>
            <person name="Saw J.H."/>
            <person name="Jorgensen S.L."/>
            <person name="Zaremba-Niedzwiedzka K."/>
            <person name="Martijn J."/>
            <person name="Lind A.E."/>
            <person name="van Eijk R."/>
            <person name="Schleper C."/>
            <person name="Guy L."/>
            <person name="Ettema T.J."/>
        </authorList>
    </citation>
    <scope>NUCLEOTIDE SEQUENCE</scope>
</reference>
<protein>
    <submittedName>
        <fullName evidence="1">Uncharacterized protein</fullName>
    </submittedName>
</protein>